<gene>
    <name evidence="4" type="ORF">HLH25_08090</name>
    <name evidence="3" type="ORF">HLH26_07200</name>
</gene>
<dbReference type="Gene3D" id="3.40.50.300">
    <property type="entry name" value="P-loop containing nucleotide triphosphate hydrolases"/>
    <property type="match status" value="1"/>
</dbReference>
<dbReference type="PANTHER" id="PTHR41287">
    <property type="match status" value="1"/>
</dbReference>
<dbReference type="EMBL" id="JABEQN010000007">
    <property type="protein sequence ID" value="MBB2193600.1"/>
    <property type="molecule type" value="Genomic_DNA"/>
</dbReference>
<dbReference type="InterPro" id="IPR027417">
    <property type="entry name" value="P-loop_NTPase"/>
</dbReference>
<sequence>MLEWTTACPDWERRIVERRSLLPCGPLFPDYAKRAMEGAFQAFRLVDVAGQPTFGEANLPWLTDFAEVFFGAYDDQSGRRLISEFFVLVSKKNAKSTIAAGIMLAALVLNWRPSAEFLILAPTKEAADNAFRPAWDIIKADEALSEIFHVSPHQKIITHQASGATLKVVAADGQTVVGKKATGVLIDELHEFGKKATADNMLLEATGGLASRPEGFVIYLSTQSEEPPAGVFAAKLKYARKVRDGEIDNRRFLPLIYEFPKAILDAKGERNPENFYMTNPNMGASVSEEWLWEKFEQALDEGEEKVRIFLSKHLNVQIGMAMGADRWAGADYWEKQSDPSLTLDELIRRSDLIVGGIDGGGADDFLSLGLLGRNAVTGDWLHWQQSWVFSGVLETRKKEAPRYLDFAAERDLVIGPVMDDQLRELVAIVLLVDRTGKLAMIGLDPAGVADIVLALAEEGIGDDRVVGISQGWKMIGAIKTTERRLVDGTFWHGGRPIMAWAVGNARVVARGNAFNIEKQVAGGKKIDPLMALFDAVAVMALNPKVKKTMESFMRRGLLST</sequence>
<feature type="domain" description="Terminase large subunit-like ATPase" evidence="1">
    <location>
        <begin position="70"/>
        <end position="198"/>
    </location>
</feature>
<evidence type="ECO:0000313" key="4">
    <source>
        <dbReference type="EMBL" id="MBB2193600.1"/>
    </source>
</evidence>
<dbReference type="Proteomes" id="UP000540490">
    <property type="component" value="Unassembled WGS sequence"/>
</dbReference>
<protein>
    <submittedName>
        <fullName evidence="3">Terminase large subunit</fullName>
    </submittedName>
</protein>
<dbReference type="InterPro" id="IPR005021">
    <property type="entry name" value="Terminase_largesu-like"/>
</dbReference>
<comment type="caution">
    <text evidence="3">The sequence shown here is derived from an EMBL/GenBank/DDBJ whole genome shotgun (WGS) entry which is preliminary data.</text>
</comment>
<evidence type="ECO:0000259" key="2">
    <source>
        <dbReference type="Pfam" id="PF20441"/>
    </source>
</evidence>
<dbReference type="GO" id="GO:0004519">
    <property type="term" value="F:endonuclease activity"/>
    <property type="evidence" value="ECO:0007669"/>
    <property type="project" value="InterPro"/>
</dbReference>
<keyword evidence="5" id="KW-1185">Reference proteome</keyword>
<evidence type="ECO:0000313" key="3">
    <source>
        <dbReference type="EMBL" id="MBB2164330.1"/>
    </source>
</evidence>
<proteinExistence type="predicted"/>
<evidence type="ECO:0000313" key="6">
    <source>
        <dbReference type="Proteomes" id="UP000561077"/>
    </source>
</evidence>
<dbReference type="InterPro" id="IPR046462">
    <property type="entry name" value="TerL_nuclease"/>
</dbReference>
<name>A0A7W4IK31_9PROT</name>
<dbReference type="AlphaFoldDB" id="A0A7W4IK31"/>
<dbReference type="Proteomes" id="UP000561077">
    <property type="component" value="Unassembled WGS sequence"/>
</dbReference>
<dbReference type="Pfam" id="PF20441">
    <property type="entry name" value="TerL_nuclease"/>
    <property type="match status" value="1"/>
</dbReference>
<evidence type="ECO:0000259" key="1">
    <source>
        <dbReference type="Pfam" id="PF03354"/>
    </source>
</evidence>
<dbReference type="EMBL" id="JABEQO010000007">
    <property type="protein sequence ID" value="MBB2164330.1"/>
    <property type="molecule type" value="Genomic_DNA"/>
</dbReference>
<feature type="domain" description="Terminase large subunit-like endonuclease" evidence="2">
    <location>
        <begin position="265"/>
        <end position="538"/>
    </location>
</feature>
<accession>A0A7W4IK31</accession>
<dbReference type="PANTHER" id="PTHR41287:SF1">
    <property type="entry name" value="PROTEIN YMFN"/>
    <property type="match status" value="1"/>
</dbReference>
<dbReference type="Pfam" id="PF03354">
    <property type="entry name" value="TerL_ATPase"/>
    <property type="match status" value="1"/>
</dbReference>
<dbReference type="InterPro" id="IPR046461">
    <property type="entry name" value="TerL_ATPase"/>
</dbReference>
<evidence type="ECO:0000313" key="5">
    <source>
        <dbReference type="Proteomes" id="UP000540490"/>
    </source>
</evidence>
<reference evidence="5 6" key="1">
    <citation type="submission" date="2020-04" db="EMBL/GenBank/DDBJ databases">
        <title>Description of novel Gluconacetobacter.</title>
        <authorList>
            <person name="Sombolestani A."/>
        </authorList>
    </citation>
    <scope>NUCLEOTIDE SEQUENCE [LARGE SCALE GENOMIC DNA]</scope>
    <source>
        <strain evidence="4 5">LMG 1728</strain>
        <strain evidence="3 6">LMG 1731</strain>
    </source>
</reference>
<organism evidence="3 6">
    <name type="scientific">Gluconacetobacter dulcium</name>
    <dbReference type="NCBI Taxonomy" id="2729096"/>
    <lineage>
        <taxon>Bacteria</taxon>
        <taxon>Pseudomonadati</taxon>
        <taxon>Pseudomonadota</taxon>
        <taxon>Alphaproteobacteria</taxon>
        <taxon>Acetobacterales</taxon>
        <taxon>Acetobacteraceae</taxon>
        <taxon>Gluconacetobacter</taxon>
    </lineage>
</organism>